<accession>A0A6M3LKB2</accession>
<gene>
    <name evidence="1" type="ORF">MM415B04250_0004</name>
</gene>
<dbReference type="AlphaFoldDB" id="A0A6M3LKB2"/>
<name>A0A6M3LKB2_9ZZZZ</name>
<protein>
    <submittedName>
        <fullName evidence="1">Uncharacterized protein</fullName>
    </submittedName>
</protein>
<organism evidence="1">
    <name type="scientific">viral metagenome</name>
    <dbReference type="NCBI Taxonomy" id="1070528"/>
    <lineage>
        <taxon>unclassified sequences</taxon>
        <taxon>metagenomes</taxon>
        <taxon>organismal metagenomes</taxon>
    </lineage>
</organism>
<sequence>MANIRPIDSIVRKWKEVTPLRATEYAFGIRNPKKDWASEAIAANDTFVKAVTMAAQQGRYKGGVAAAGTTKWQDNSIAKGPNRFSEGVLLSAPAYEAGIVPFHKVIQDTTLPPRGPTGDPTNLNRVAVIDKALHDKKLALRK</sequence>
<proteinExistence type="predicted"/>
<dbReference type="EMBL" id="MT143145">
    <property type="protein sequence ID" value="QJA93388.1"/>
    <property type="molecule type" value="Genomic_DNA"/>
</dbReference>
<reference evidence="1" key="1">
    <citation type="submission" date="2020-03" db="EMBL/GenBank/DDBJ databases">
        <title>The deep terrestrial virosphere.</title>
        <authorList>
            <person name="Holmfeldt K."/>
            <person name="Nilsson E."/>
            <person name="Simone D."/>
            <person name="Lopez-Fernandez M."/>
            <person name="Wu X."/>
            <person name="de Brujin I."/>
            <person name="Lundin D."/>
            <person name="Andersson A."/>
            <person name="Bertilsson S."/>
            <person name="Dopson M."/>
        </authorList>
    </citation>
    <scope>NUCLEOTIDE SEQUENCE</scope>
    <source>
        <strain evidence="1">MM415B04250</strain>
    </source>
</reference>
<evidence type="ECO:0000313" key="1">
    <source>
        <dbReference type="EMBL" id="QJA93388.1"/>
    </source>
</evidence>